<proteinExistence type="predicted"/>
<dbReference type="Proteomes" id="UP000002077">
    <property type="component" value="Chromosome"/>
</dbReference>
<gene>
    <name evidence="1" type="ordered locus">cauri_1924</name>
</gene>
<sequence length="148" mass="16546">MQIISPDTLNRIGEKIILIGMATKTVSAVRTTGNRVALESARKGLAASEDDYEKVMGELSPDQLAWVETLFAKPLEMARAGRDGYNEAVYMAQIKWADDQIRELETITAELKDARSEWVQVAMSYDVSAYQVAKMCGRTPSTVQRWVK</sequence>
<dbReference type="OrthoDB" id="9923323at2"/>
<keyword evidence="2" id="KW-1185">Reference proteome</keyword>
<evidence type="ECO:0000313" key="2">
    <source>
        <dbReference type="Proteomes" id="UP000002077"/>
    </source>
</evidence>
<organism evidence="1 2">
    <name type="scientific">Corynebacterium aurimucosum (strain ATCC 700975 / DSM 44827 / CIP 107346 / CN-1)</name>
    <name type="common">Corynebacterium nigricans</name>
    <dbReference type="NCBI Taxonomy" id="548476"/>
    <lineage>
        <taxon>Bacteria</taxon>
        <taxon>Bacillati</taxon>
        <taxon>Actinomycetota</taxon>
        <taxon>Actinomycetes</taxon>
        <taxon>Mycobacteriales</taxon>
        <taxon>Corynebacteriaceae</taxon>
        <taxon>Corynebacterium</taxon>
    </lineage>
</organism>
<name>C3PI63_CORA7</name>
<dbReference type="EMBL" id="CP001601">
    <property type="protein sequence ID" value="ACP33517.1"/>
    <property type="molecule type" value="Genomic_DNA"/>
</dbReference>
<dbReference type="HOGENOM" id="CLU_1755745_0_0_11"/>
<evidence type="ECO:0000313" key="1">
    <source>
        <dbReference type="EMBL" id="ACP33517.1"/>
    </source>
</evidence>
<dbReference type="RefSeq" id="WP_010191076.1">
    <property type="nucleotide sequence ID" value="NC_012590.1"/>
</dbReference>
<reference evidence="1 2" key="1">
    <citation type="journal article" date="2010" name="BMC Genomics">
        <title>Complete genome sequence and lifestyle of black-pigmented Corynebacterium aurimucosum ATCC 700975 (formerly C. nigricans CN-1) isolated from a vaginal swab of a woman with spontaneous abortion.</title>
        <authorList>
            <person name="Trost E."/>
            <person name="Gotker S."/>
            <person name="Schneider J."/>
            <person name="Schneiker-Bekel S."/>
            <person name="Szczepanowski R."/>
            <person name="Tilker A."/>
            <person name="Viehoever P."/>
            <person name="Arnold W."/>
            <person name="Bekel T."/>
            <person name="Blom J."/>
            <person name="Gartemann K.H."/>
            <person name="Linke B."/>
            <person name="Goesmann A."/>
            <person name="Puhler A."/>
            <person name="Shukla S.K."/>
            <person name="Tauch A."/>
        </authorList>
    </citation>
    <scope>NUCLEOTIDE SEQUENCE [LARGE SCALE GENOMIC DNA]</scope>
    <source>
        <strain evidence="2">ATCC 700975 / DSM 44827 / CIP 107346 / CN-1</strain>
    </source>
</reference>
<dbReference type="KEGG" id="car:cauri_1924"/>
<dbReference type="AlphaFoldDB" id="C3PI63"/>
<accession>C3PI63</accession>
<protein>
    <submittedName>
        <fullName evidence="1">Uncharacterized protein</fullName>
    </submittedName>
</protein>
<dbReference type="GeneID" id="31924560"/>